<dbReference type="Proteomes" id="UP001304671">
    <property type="component" value="Unassembled WGS sequence"/>
</dbReference>
<keyword evidence="2" id="KW-1185">Reference proteome</keyword>
<reference evidence="1 2" key="1">
    <citation type="submission" date="2023-12" db="EMBL/GenBank/DDBJ databases">
        <title>Novel species of the genus Arcicella isolated from rivers.</title>
        <authorList>
            <person name="Lu H."/>
        </authorList>
    </citation>
    <scope>NUCLEOTIDE SEQUENCE [LARGE SCALE GENOMIC DNA]</scope>
    <source>
        <strain evidence="1 2">LMG 21963</strain>
    </source>
</reference>
<comment type="caution">
    <text evidence="1">The sequence shown here is derived from an EMBL/GenBank/DDBJ whole genome shotgun (WGS) entry which is preliminary data.</text>
</comment>
<accession>A0ABU5QLT1</accession>
<evidence type="ECO:0008006" key="3">
    <source>
        <dbReference type="Google" id="ProtNLM"/>
    </source>
</evidence>
<gene>
    <name evidence="1" type="ORF">VB264_09520</name>
</gene>
<dbReference type="RefSeq" id="WP_323248816.1">
    <property type="nucleotide sequence ID" value="NZ_JAYFUL010000012.1"/>
</dbReference>
<proteinExistence type="predicted"/>
<organism evidence="1 2">
    <name type="scientific">Arcicella aquatica</name>
    <dbReference type="NCBI Taxonomy" id="217141"/>
    <lineage>
        <taxon>Bacteria</taxon>
        <taxon>Pseudomonadati</taxon>
        <taxon>Bacteroidota</taxon>
        <taxon>Cytophagia</taxon>
        <taxon>Cytophagales</taxon>
        <taxon>Flectobacillaceae</taxon>
        <taxon>Arcicella</taxon>
    </lineage>
</organism>
<evidence type="ECO:0000313" key="1">
    <source>
        <dbReference type="EMBL" id="MEA5258022.1"/>
    </source>
</evidence>
<protein>
    <recommendedName>
        <fullName evidence="3">Nucleotidyltransferase</fullName>
    </recommendedName>
</protein>
<sequence length="205" mass="24254">MSKSSKKISQYKDFQITEMDEILSPFSEFSSYSLTKRDNLQQIETLYRLLPEGYVSKRRNEIESIDFIYSGSSSHKLLLTLMVGRNDAFKSKECFDIDVFNIAPYSSLQDIELYFGKQWHHFKDIHQMRVSFDVYPTIIGNEIERKNMTYRNVLSGSTGSYNMEEYRTVKKDFFDIHRNCIESILRKSQNSVNEQTKWILKNDNL</sequence>
<name>A0ABU5QLT1_9BACT</name>
<evidence type="ECO:0000313" key="2">
    <source>
        <dbReference type="Proteomes" id="UP001304671"/>
    </source>
</evidence>
<dbReference type="EMBL" id="JAYFUL010000012">
    <property type="protein sequence ID" value="MEA5258022.1"/>
    <property type="molecule type" value="Genomic_DNA"/>
</dbReference>